<proteinExistence type="predicted"/>
<keyword evidence="1 5" id="KW-0547">Nucleotide-binding</keyword>
<dbReference type="Gene3D" id="3.40.50.300">
    <property type="entry name" value="P-loop containing nucleotide triphosphate hydrolases"/>
    <property type="match status" value="3"/>
</dbReference>
<evidence type="ECO:0000256" key="3">
    <source>
        <dbReference type="ARBA" id="ARBA00022806"/>
    </source>
</evidence>
<evidence type="ECO:0000256" key="1">
    <source>
        <dbReference type="ARBA" id="ARBA00022741"/>
    </source>
</evidence>
<dbReference type="InterPro" id="IPR048228">
    <property type="entry name" value="HelD_bacillota"/>
</dbReference>
<dbReference type="Pfam" id="PF00580">
    <property type="entry name" value="UvrD-helicase"/>
    <property type="match status" value="1"/>
</dbReference>
<feature type="domain" description="UvrD-like helicase ATP-binding" evidence="6">
    <location>
        <begin position="210"/>
        <end position="638"/>
    </location>
</feature>
<dbReference type="GO" id="GO:0016787">
    <property type="term" value="F:hydrolase activity"/>
    <property type="evidence" value="ECO:0007669"/>
    <property type="project" value="UniProtKB-UniRule"/>
</dbReference>
<sequence length="796" mass="92542">MIDEKDWNQEQERLDEVTEKLQARITELEPEVTGLQEQAGDIRKRFWEEVTVNTASDEDFEETFYSIKQQEALLSERERSYRLRKQQWKSMNRLLVSPYFGRIDFNEDGLGREQVYIGVASFVDSDGMDFLIYDWRTPIASMYYDYSPGPAAYDTPGGRVTGKMELKRQYQIREGRLLNVFDTSITIGDELLQQALGQGADAQMKSIVATIQKEQNAIIREDKSRMLIVQGAAGSGKTSAALQRVAYLLYKHRDQLRADQIVLFSPNPMFNSYVSTVLPELGEENMQQTTFQEYLEHWLGSAFRVEDAFDQIEFVLSEPSRPGYEARLQGMAYKASSAFLQALQNYARRLEQEGMRFNSIRFRDRDLISAARMKSQFYGYDPSIRLANRVAMLQEWLLKELVSLERKEREEPWVQDEMNYLDNEQYAEVHKQLHKERGVFDFAERYEEIQERLNDKPRRDESDFDYAEREEELLRRMIVKEQFQPLRRSVKRMSFIDMPGLYVQLFGDQDAYRTMTQEAEIPALWPEICEQTQEKLGRFELFYEDATPYLYLKELVEGVRVNTEVRHVFVDEGQDYSMFQYEFLKKLFPRARMTVLGDFGQAIFTQATELHGAESPLIRLYGESETSLVRLIRSYRSTREIVEFTKSLLPGGKEIVPFERSGEKPLLMQADSEEERFARIAEAVAALRAEGFASVAVITKTAAESREAYERLTAQGCQGLKLVTKTTPTFDKGTLVIPAYLAKGVEFDAALIYEASERTYRRESERKLFYTACTRAMHRLHLYAAGEWTPFIPALN</sequence>
<evidence type="ECO:0000256" key="2">
    <source>
        <dbReference type="ARBA" id="ARBA00022801"/>
    </source>
</evidence>
<feature type="binding site" evidence="5">
    <location>
        <begin position="231"/>
        <end position="238"/>
    </location>
    <ligand>
        <name>ATP</name>
        <dbReference type="ChEBI" id="CHEBI:30616"/>
    </ligand>
</feature>
<dbReference type="PANTHER" id="PTHR11070">
    <property type="entry name" value="UVRD / RECB / PCRA DNA HELICASE FAMILY MEMBER"/>
    <property type="match status" value="1"/>
</dbReference>
<gene>
    <name evidence="7" type="ORF">EAV92_18665</name>
</gene>
<dbReference type="SUPFAM" id="SSF52540">
    <property type="entry name" value="P-loop containing nucleoside triphosphate hydrolases"/>
    <property type="match status" value="1"/>
</dbReference>
<protein>
    <submittedName>
        <fullName evidence="7">Helicase</fullName>
    </submittedName>
</protein>
<dbReference type="GO" id="GO:0043138">
    <property type="term" value="F:3'-5' DNA helicase activity"/>
    <property type="evidence" value="ECO:0007669"/>
    <property type="project" value="TreeGrafter"/>
</dbReference>
<dbReference type="PANTHER" id="PTHR11070:SF17">
    <property type="entry name" value="DNA HELICASE IV"/>
    <property type="match status" value="1"/>
</dbReference>
<keyword evidence="4 5" id="KW-0067">ATP-binding</keyword>
<evidence type="ECO:0000256" key="5">
    <source>
        <dbReference type="PROSITE-ProRule" id="PRU00560"/>
    </source>
</evidence>
<dbReference type="KEGG" id="coh:EAV92_18665"/>
<dbReference type="GO" id="GO:0005524">
    <property type="term" value="F:ATP binding"/>
    <property type="evidence" value="ECO:0007669"/>
    <property type="project" value="UniProtKB-UniRule"/>
</dbReference>
<dbReference type="NCBIfam" id="NF041464">
    <property type="entry name" value="HelD_BACSU"/>
    <property type="match status" value="2"/>
</dbReference>
<evidence type="ECO:0000259" key="6">
    <source>
        <dbReference type="PROSITE" id="PS51198"/>
    </source>
</evidence>
<dbReference type="EMBL" id="CP033433">
    <property type="protein sequence ID" value="AYQ74414.1"/>
    <property type="molecule type" value="Genomic_DNA"/>
</dbReference>
<dbReference type="InterPro" id="IPR027417">
    <property type="entry name" value="P-loop_NTPase"/>
</dbReference>
<name>A0A3G3K1J0_9BACL</name>
<accession>A0A3G3K1J0</accession>
<dbReference type="RefSeq" id="WP_123042495.1">
    <property type="nucleotide sequence ID" value="NZ_CP033433.1"/>
</dbReference>
<evidence type="ECO:0000256" key="4">
    <source>
        <dbReference type="ARBA" id="ARBA00022840"/>
    </source>
</evidence>
<dbReference type="Pfam" id="PF13538">
    <property type="entry name" value="UvrD_C_2"/>
    <property type="match status" value="1"/>
</dbReference>
<keyword evidence="8" id="KW-1185">Reference proteome</keyword>
<dbReference type="InterPro" id="IPR000212">
    <property type="entry name" value="DNA_helicase_UvrD/REP"/>
</dbReference>
<dbReference type="GO" id="GO:0005829">
    <property type="term" value="C:cytosol"/>
    <property type="evidence" value="ECO:0007669"/>
    <property type="project" value="TreeGrafter"/>
</dbReference>
<keyword evidence="3 5" id="KW-0347">Helicase</keyword>
<evidence type="ECO:0000313" key="8">
    <source>
        <dbReference type="Proteomes" id="UP000269097"/>
    </source>
</evidence>
<dbReference type="GO" id="GO:0003677">
    <property type="term" value="F:DNA binding"/>
    <property type="evidence" value="ECO:0007669"/>
    <property type="project" value="InterPro"/>
</dbReference>
<dbReference type="AlphaFoldDB" id="A0A3G3K1J0"/>
<dbReference type="InterPro" id="IPR027785">
    <property type="entry name" value="UvrD-like_helicase_C"/>
</dbReference>
<keyword evidence="2 5" id="KW-0378">Hydrolase</keyword>
<dbReference type="PROSITE" id="PS51198">
    <property type="entry name" value="UVRD_HELICASE_ATP_BIND"/>
    <property type="match status" value="1"/>
</dbReference>
<reference evidence="7 8" key="1">
    <citation type="submission" date="2018-10" db="EMBL/GenBank/DDBJ databases">
        <title>Genome Sequence of Cohnella sp.</title>
        <authorList>
            <person name="Srinivasan S."/>
            <person name="Kim M.K."/>
        </authorList>
    </citation>
    <scope>NUCLEOTIDE SEQUENCE [LARGE SCALE GENOMIC DNA]</scope>
    <source>
        <strain evidence="7 8">18JY8-7</strain>
    </source>
</reference>
<dbReference type="GO" id="GO:0000725">
    <property type="term" value="P:recombinational repair"/>
    <property type="evidence" value="ECO:0007669"/>
    <property type="project" value="TreeGrafter"/>
</dbReference>
<organism evidence="7 8">
    <name type="scientific">Cohnella candidum</name>
    <dbReference type="NCBI Taxonomy" id="2674991"/>
    <lineage>
        <taxon>Bacteria</taxon>
        <taxon>Bacillati</taxon>
        <taxon>Bacillota</taxon>
        <taxon>Bacilli</taxon>
        <taxon>Bacillales</taxon>
        <taxon>Paenibacillaceae</taxon>
        <taxon>Cohnella</taxon>
    </lineage>
</organism>
<evidence type="ECO:0000313" key="7">
    <source>
        <dbReference type="EMBL" id="AYQ74414.1"/>
    </source>
</evidence>
<dbReference type="InterPro" id="IPR014016">
    <property type="entry name" value="UvrD-like_ATP-bd"/>
</dbReference>
<dbReference type="Proteomes" id="UP000269097">
    <property type="component" value="Chromosome"/>
</dbReference>